<dbReference type="InterPro" id="IPR036390">
    <property type="entry name" value="WH_DNA-bd_sf"/>
</dbReference>
<dbReference type="EMBL" id="BARW01008411">
    <property type="protein sequence ID" value="GAI84150.1"/>
    <property type="molecule type" value="Genomic_DNA"/>
</dbReference>
<sequence>MNNEDKTLVNFNPELNQSSLYDNEGNLLPKDKRESFSYLPNGFINSGLISKLTHKDFEIYFFLASKCNGYRNTRKTNPDITREIGIPEVTIKRALERLEFYHFIHRRRYSMGPKLKRRIITLQRWDTAYKLLVTERKIKAISDKEIVFITPYFS</sequence>
<name>X1T9C7_9ZZZZ</name>
<gene>
    <name evidence="1" type="ORF">S12H4_17246</name>
</gene>
<dbReference type="SUPFAM" id="SSF46785">
    <property type="entry name" value="Winged helix' DNA-binding domain"/>
    <property type="match status" value="1"/>
</dbReference>
<organism evidence="1">
    <name type="scientific">marine sediment metagenome</name>
    <dbReference type="NCBI Taxonomy" id="412755"/>
    <lineage>
        <taxon>unclassified sequences</taxon>
        <taxon>metagenomes</taxon>
        <taxon>ecological metagenomes</taxon>
    </lineage>
</organism>
<comment type="caution">
    <text evidence="1">The sequence shown here is derived from an EMBL/GenBank/DDBJ whole genome shotgun (WGS) entry which is preliminary data.</text>
</comment>
<evidence type="ECO:0008006" key="2">
    <source>
        <dbReference type="Google" id="ProtNLM"/>
    </source>
</evidence>
<protein>
    <recommendedName>
        <fullName evidence="2">Helix-turn-helix domain-containing protein</fullName>
    </recommendedName>
</protein>
<accession>X1T9C7</accession>
<reference evidence="1" key="1">
    <citation type="journal article" date="2014" name="Front. Microbiol.">
        <title>High frequency of phylogenetically diverse reductive dehalogenase-homologous genes in deep subseafloor sedimentary metagenomes.</title>
        <authorList>
            <person name="Kawai M."/>
            <person name="Futagami T."/>
            <person name="Toyoda A."/>
            <person name="Takaki Y."/>
            <person name="Nishi S."/>
            <person name="Hori S."/>
            <person name="Arai W."/>
            <person name="Tsubouchi T."/>
            <person name="Morono Y."/>
            <person name="Uchiyama I."/>
            <person name="Ito T."/>
            <person name="Fujiyama A."/>
            <person name="Inagaki F."/>
            <person name="Takami H."/>
        </authorList>
    </citation>
    <scope>NUCLEOTIDE SEQUENCE</scope>
    <source>
        <strain evidence="1">Expedition CK06-06</strain>
    </source>
</reference>
<evidence type="ECO:0000313" key="1">
    <source>
        <dbReference type="EMBL" id="GAI84150.1"/>
    </source>
</evidence>
<dbReference type="AlphaFoldDB" id="X1T9C7"/>
<proteinExistence type="predicted"/>